<dbReference type="eggNOG" id="COG3415">
    <property type="taxonomic scope" value="Bacteria"/>
</dbReference>
<keyword evidence="2" id="KW-1185">Reference proteome</keyword>
<dbReference type="HOGENOM" id="CLU_3105304_0_0_0"/>
<dbReference type="STRING" id="716544.wcw_1578"/>
<proteinExistence type="predicted"/>
<evidence type="ECO:0000313" key="1">
    <source>
        <dbReference type="EMBL" id="ADI38926.1"/>
    </source>
</evidence>
<protein>
    <submittedName>
        <fullName evidence="1">Transposase</fullName>
    </submittedName>
</protein>
<reference evidence="1 2" key="1">
    <citation type="journal article" date="2010" name="PLoS ONE">
        <title>The Waddlia genome: a window into chlamydial biology.</title>
        <authorList>
            <person name="Bertelli C."/>
            <person name="Collyn F."/>
            <person name="Croxatto A."/>
            <person name="Ruckert C."/>
            <person name="Polkinghorne A."/>
            <person name="Kebbi-Beghdadi C."/>
            <person name="Goesmann A."/>
            <person name="Vaughan L."/>
            <person name="Greub G."/>
        </authorList>
    </citation>
    <scope>NUCLEOTIDE SEQUENCE [LARGE SCALE GENOMIC DNA]</scope>
    <source>
        <strain evidence="2">ATCC VR-1470 / WSU 86-1044</strain>
    </source>
</reference>
<evidence type="ECO:0000313" key="2">
    <source>
        <dbReference type="Proteomes" id="UP000001505"/>
    </source>
</evidence>
<dbReference type="EMBL" id="CP001928">
    <property type="protein sequence ID" value="ADI38926.1"/>
    <property type="molecule type" value="Genomic_DNA"/>
</dbReference>
<name>D6YS81_WADCW</name>
<gene>
    <name evidence="1" type="ordered locus">wcw_1578</name>
</gene>
<dbReference type="Proteomes" id="UP000001505">
    <property type="component" value="Chromosome"/>
</dbReference>
<organism evidence="1 2">
    <name type="scientific">Waddlia chondrophila (strain ATCC VR-1470 / WSU 86-1044)</name>
    <dbReference type="NCBI Taxonomy" id="716544"/>
    <lineage>
        <taxon>Bacteria</taxon>
        <taxon>Pseudomonadati</taxon>
        <taxon>Chlamydiota</taxon>
        <taxon>Chlamydiia</taxon>
        <taxon>Parachlamydiales</taxon>
        <taxon>Waddliaceae</taxon>
        <taxon>Waddlia</taxon>
    </lineage>
</organism>
<dbReference type="AlphaFoldDB" id="D6YS81"/>
<dbReference type="KEGG" id="wch:wcw_1578"/>
<sequence length="51" mass="6105">MKILLVAKSTSQHAVSMQFLTKQEREQLQAQHRFERDRRIRIINGIIERSL</sequence>
<accession>D6YS81</accession>